<dbReference type="EMBL" id="JACHMH010000001">
    <property type="protein sequence ID" value="MBB4675229.1"/>
    <property type="molecule type" value="Genomic_DNA"/>
</dbReference>
<keyword evidence="2" id="KW-0812">Transmembrane</keyword>
<evidence type="ECO:0000313" key="3">
    <source>
        <dbReference type="EMBL" id="MBB4675229.1"/>
    </source>
</evidence>
<feature type="region of interest" description="Disordered" evidence="1">
    <location>
        <begin position="75"/>
        <end position="96"/>
    </location>
</feature>
<evidence type="ECO:0008006" key="5">
    <source>
        <dbReference type="Google" id="ProtNLM"/>
    </source>
</evidence>
<keyword evidence="2" id="KW-0472">Membrane</keyword>
<dbReference type="InterPro" id="IPR008979">
    <property type="entry name" value="Galactose-bd-like_sf"/>
</dbReference>
<keyword evidence="2" id="KW-1133">Transmembrane helix</keyword>
<keyword evidence="4" id="KW-1185">Reference proteome</keyword>
<protein>
    <recommendedName>
        <fullName evidence="5">Glycosyl hydrolase family 98 putative carbohydrate-binding module domain-containing protein</fullName>
    </recommendedName>
</protein>
<evidence type="ECO:0000313" key="4">
    <source>
        <dbReference type="Proteomes" id="UP000533598"/>
    </source>
</evidence>
<feature type="transmembrane region" description="Helical" evidence="2">
    <location>
        <begin position="25"/>
        <end position="49"/>
    </location>
</feature>
<reference evidence="3 4" key="1">
    <citation type="submission" date="2020-08" db="EMBL/GenBank/DDBJ databases">
        <title>Sequencing the genomes of 1000 actinobacteria strains.</title>
        <authorList>
            <person name="Klenk H.-P."/>
        </authorList>
    </citation>
    <scope>NUCLEOTIDE SEQUENCE [LARGE SCALE GENOMIC DNA]</scope>
    <source>
        <strain evidence="3 4">DSM 44230</strain>
    </source>
</reference>
<feature type="region of interest" description="Disordered" evidence="1">
    <location>
        <begin position="1"/>
        <end position="20"/>
    </location>
</feature>
<comment type="caution">
    <text evidence="3">The sequence shown here is derived from an EMBL/GenBank/DDBJ whole genome shotgun (WGS) entry which is preliminary data.</text>
</comment>
<proteinExistence type="predicted"/>
<name>A0A7W7C8M9_9PSEU</name>
<evidence type="ECO:0000256" key="1">
    <source>
        <dbReference type="SAM" id="MobiDB-lite"/>
    </source>
</evidence>
<sequence>MTVPTGPEKPTEPTAEPGKKKWEPAVVAAIISAVGAFVVGIMTAGSGLLSGIIQAKTTTVTKVETSTQTVYVTASSLSTSPPANGGPTSQKAAAPGDTLSLREVPPLGSRVFKYGRYSVAGQAKEPAMAGKVEQFGISVSDKYQMPDGYGTFRATVGLADGAPVDSTCTFEVEVDGSTVRSVIVLAGKTALLEAQVGSGKTFKLIASSQTAQPTAVWIEPVLVK</sequence>
<feature type="compositionally biased region" description="Polar residues" evidence="1">
    <location>
        <begin position="75"/>
        <end position="91"/>
    </location>
</feature>
<organism evidence="3 4">
    <name type="scientific">Crossiella cryophila</name>
    <dbReference type="NCBI Taxonomy" id="43355"/>
    <lineage>
        <taxon>Bacteria</taxon>
        <taxon>Bacillati</taxon>
        <taxon>Actinomycetota</taxon>
        <taxon>Actinomycetes</taxon>
        <taxon>Pseudonocardiales</taxon>
        <taxon>Pseudonocardiaceae</taxon>
        <taxon>Crossiella</taxon>
    </lineage>
</organism>
<dbReference type="RefSeq" id="WP_185001237.1">
    <property type="nucleotide sequence ID" value="NZ_BAAAUI010000053.1"/>
</dbReference>
<dbReference type="InterPro" id="IPR038637">
    <property type="entry name" value="NPCBM_sf"/>
</dbReference>
<dbReference type="AlphaFoldDB" id="A0A7W7C8M9"/>
<gene>
    <name evidence="3" type="ORF">HNR67_001347</name>
</gene>
<accession>A0A7W7C8M9</accession>
<dbReference type="Gene3D" id="2.60.120.1060">
    <property type="entry name" value="NPCBM/NEW2 domain"/>
    <property type="match status" value="1"/>
</dbReference>
<dbReference type="SUPFAM" id="SSF49785">
    <property type="entry name" value="Galactose-binding domain-like"/>
    <property type="match status" value="1"/>
</dbReference>
<dbReference type="Proteomes" id="UP000533598">
    <property type="component" value="Unassembled WGS sequence"/>
</dbReference>
<evidence type="ECO:0000256" key="2">
    <source>
        <dbReference type="SAM" id="Phobius"/>
    </source>
</evidence>